<evidence type="ECO:0000313" key="1">
    <source>
        <dbReference type="Proteomes" id="UP000887578"/>
    </source>
</evidence>
<proteinExistence type="predicted"/>
<dbReference type="Proteomes" id="UP000887578">
    <property type="component" value="Unplaced"/>
</dbReference>
<name>A0A914QQM2_9BILA</name>
<accession>A0A914QQM2</accession>
<organism evidence="1 2">
    <name type="scientific">Panagrolaimus davidi</name>
    <dbReference type="NCBI Taxonomy" id="227884"/>
    <lineage>
        <taxon>Eukaryota</taxon>
        <taxon>Metazoa</taxon>
        <taxon>Ecdysozoa</taxon>
        <taxon>Nematoda</taxon>
        <taxon>Chromadorea</taxon>
        <taxon>Rhabditida</taxon>
        <taxon>Tylenchina</taxon>
        <taxon>Panagrolaimomorpha</taxon>
        <taxon>Panagrolaimoidea</taxon>
        <taxon>Panagrolaimidae</taxon>
        <taxon>Panagrolaimus</taxon>
    </lineage>
</organism>
<reference evidence="2" key="1">
    <citation type="submission" date="2022-11" db="UniProtKB">
        <authorList>
            <consortium name="WormBaseParasite"/>
        </authorList>
    </citation>
    <scope>IDENTIFICATION</scope>
</reference>
<protein>
    <submittedName>
        <fullName evidence="2">FLYWCH-type domain-containing protein</fullName>
    </submittedName>
</protein>
<dbReference type="AlphaFoldDB" id="A0A914QQM2"/>
<dbReference type="WBParaSite" id="PDA_v2.g6053.t1">
    <property type="protein sequence ID" value="PDA_v2.g6053.t1"/>
    <property type="gene ID" value="PDA_v2.g6053"/>
</dbReference>
<sequence length="193" mass="22163">MIELAIITDIKVSLIVINKNKDTVNVVNSVGRNAYFDCQKAKCGYKWKCHLNDDLIYEIFETTEEHNHDSITERKTGLTSRQKEIVIRRINGLEAVNAEARLQAFRNEGIRSLPTTLQVRNSVYQQKQKSGVAHGKLSFMDIDKMVERVGGEPAIVDFKYKIDARNPKKNRFFTNYDMSRFNGPTSITKSFLN</sequence>
<keyword evidence="1" id="KW-1185">Reference proteome</keyword>
<evidence type="ECO:0000313" key="2">
    <source>
        <dbReference type="WBParaSite" id="PDA_v2.g6053.t1"/>
    </source>
</evidence>